<dbReference type="RefSeq" id="WP_074486025.1">
    <property type="nucleotide sequence ID" value="NZ_FMXP01000014.1"/>
</dbReference>
<evidence type="ECO:0000313" key="2">
    <source>
        <dbReference type="Proteomes" id="UP000182508"/>
    </source>
</evidence>
<protein>
    <submittedName>
        <fullName evidence="1">Uncharacterized protein</fullName>
    </submittedName>
</protein>
<organism evidence="1 2">
    <name type="scientific">Streptococcus henryi</name>
    <dbReference type="NCBI Taxonomy" id="439219"/>
    <lineage>
        <taxon>Bacteria</taxon>
        <taxon>Bacillati</taxon>
        <taxon>Bacillota</taxon>
        <taxon>Bacilli</taxon>
        <taxon>Lactobacillales</taxon>
        <taxon>Streptococcaceae</taxon>
        <taxon>Streptococcus</taxon>
    </lineage>
</organism>
<dbReference type="Proteomes" id="UP000182508">
    <property type="component" value="Unassembled WGS sequence"/>
</dbReference>
<accession>A0A1G6BTE0</accession>
<proteinExistence type="predicted"/>
<reference evidence="1 2" key="1">
    <citation type="submission" date="2016-10" db="EMBL/GenBank/DDBJ databases">
        <authorList>
            <person name="de Groot N.N."/>
        </authorList>
    </citation>
    <scope>NUCLEOTIDE SEQUENCE [LARGE SCALE GENOMIC DNA]</scope>
    <source>
        <strain evidence="1 2">A-4</strain>
    </source>
</reference>
<dbReference type="AlphaFoldDB" id="A0A1G6BTE0"/>
<dbReference type="STRING" id="439219.SAMN02910293_01201"/>
<name>A0A1G6BTE0_9STRE</name>
<dbReference type="EMBL" id="FMXP01000014">
    <property type="protein sequence ID" value="SDB23855.1"/>
    <property type="molecule type" value="Genomic_DNA"/>
</dbReference>
<evidence type="ECO:0000313" key="1">
    <source>
        <dbReference type="EMBL" id="SDB23855.1"/>
    </source>
</evidence>
<sequence length="118" mass="14086">MLYIIINDKYKQDVQKTITNYIQQHYPKVDIKIQETGQIYESQHHTNLYFIVNKHGLDIAQYIRNHDQGGHIVLVTENIDYTQLFRSHIRFLGVIDSNHDVQAEIEDYIDFAMKNQMF</sequence>
<gene>
    <name evidence="1" type="ORF">SAMN02910293_01201</name>
</gene>
<keyword evidence="2" id="KW-1185">Reference proteome</keyword>
<dbReference type="Gene3D" id="3.40.50.2300">
    <property type="match status" value="1"/>
</dbReference>